<evidence type="ECO:0000313" key="3">
    <source>
        <dbReference type="Proteomes" id="UP000010931"/>
    </source>
</evidence>
<dbReference type="Proteomes" id="UP000010931">
    <property type="component" value="Unassembled WGS sequence"/>
</dbReference>
<accession>L7FI62</accession>
<feature type="signal peptide" evidence="1">
    <location>
        <begin position="1"/>
        <end position="26"/>
    </location>
</feature>
<protein>
    <submittedName>
        <fullName evidence="2">Putative lipoprotein</fullName>
    </submittedName>
</protein>
<dbReference type="PATRIC" id="fig|698760.3.peg.357"/>
<reference evidence="2 3" key="1">
    <citation type="journal article" date="2011" name="Plasmid">
        <title>Streptomyces turgidiscabies Car8 contains a modular pathogenicity island that shares virulence genes with other actinobacterial plant pathogens.</title>
        <authorList>
            <person name="Huguet-Tapia J.C."/>
            <person name="Badger J.H."/>
            <person name="Loria R."/>
            <person name="Pettis G.S."/>
        </authorList>
    </citation>
    <scope>NUCLEOTIDE SEQUENCE [LARGE SCALE GENOMIC DNA]</scope>
    <source>
        <strain evidence="2 3">Car8</strain>
    </source>
</reference>
<evidence type="ECO:0000313" key="2">
    <source>
        <dbReference type="EMBL" id="ELP71012.1"/>
    </source>
</evidence>
<keyword evidence="2" id="KW-0449">Lipoprotein</keyword>
<evidence type="ECO:0000256" key="1">
    <source>
        <dbReference type="SAM" id="SignalP"/>
    </source>
</evidence>
<dbReference type="EMBL" id="AEJB01000021">
    <property type="protein sequence ID" value="ELP71012.1"/>
    <property type="molecule type" value="Genomic_DNA"/>
</dbReference>
<sequence length="55" mass="5686">MGHQPRQQRTPILMRALRTLVATATAAVLLLACHCTGDAVPAPSPQTAPTPPVGT</sequence>
<feature type="chain" id="PRO_5039683448" evidence="1">
    <location>
        <begin position="27"/>
        <end position="55"/>
    </location>
</feature>
<dbReference type="PROSITE" id="PS51257">
    <property type="entry name" value="PROKAR_LIPOPROTEIN"/>
    <property type="match status" value="1"/>
</dbReference>
<proteinExistence type="predicted"/>
<dbReference type="AlphaFoldDB" id="L7FI62"/>
<keyword evidence="3" id="KW-1185">Reference proteome</keyword>
<name>L7FI62_STRT8</name>
<organism evidence="2 3">
    <name type="scientific">Streptomyces turgidiscabies (strain Car8)</name>
    <dbReference type="NCBI Taxonomy" id="698760"/>
    <lineage>
        <taxon>Bacteria</taxon>
        <taxon>Bacillati</taxon>
        <taxon>Actinomycetota</taxon>
        <taxon>Actinomycetes</taxon>
        <taxon>Kitasatosporales</taxon>
        <taxon>Streptomycetaceae</taxon>
        <taxon>Streptomyces</taxon>
    </lineage>
</organism>
<comment type="caution">
    <text evidence="2">The sequence shown here is derived from an EMBL/GenBank/DDBJ whole genome shotgun (WGS) entry which is preliminary data.</text>
</comment>
<keyword evidence="1" id="KW-0732">Signal</keyword>
<gene>
    <name evidence="2" type="ORF">STRTUCAR8_05553</name>
</gene>